<protein>
    <submittedName>
        <fullName evidence="1">Rhythmically expressed 2 protein</fullName>
    </submittedName>
</protein>
<name>A0A310SEL9_9HYME</name>
<dbReference type="InterPro" id="IPR006439">
    <property type="entry name" value="HAD-SF_hydro_IA"/>
</dbReference>
<dbReference type="InterPro" id="IPR036412">
    <property type="entry name" value="HAD-like_sf"/>
</dbReference>
<dbReference type="SUPFAM" id="SSF56784">
    <property type="entry name" value="HAD-like"/>
    <property type="match status" value="1"/>
</dbReference>
<dbReference type="AlphaFoldDB" id="A0A310SEL9"/>
<dbReference type="PANTHER" id="PTHR46191">
    <property type="match status" value="1"/>
</dbReference>
<dbReference type="Gene3D" id="3.40.50.1000">
    <property type="entry name" value="HAD superfamily/HAD-like"/>
    <property type="match status" value="1"/>
</dbReference>
<dbReference type="OrthoDB" id="444127at2759"/>
<gene>
    <name evidence="1" type="ORF">WN48_00311</name>
</gene>
<evidence type="ECO:0000313" key="2">
    <source>
        <dbReference type="Proteomes" id="UP000250275"/>
    </source>
</evidence>
<reference evidence="1 2" key="1">
    <citation type="submission" date="2015-07" db="EMBL/GenBank/DDBJ databases">
        <title>The genome of Eufriesea mexicana.</title>
        <authorList>
            <person name="Pan H."/>
            <person name="Kapheim K."/>
        </authorList>
    </citation>
    <scope>NUCLEOTIDE SEQUENCE [LARGE SCALE GENOMIC DNA]</scope>
    <source>
        <strain evidence="1">0111107269</strain>
        <tissue evidence="1">Whole body</tissue>
    </source>
</reference>
<evidence type="ECO:0000313" key="1">
    <source>
        <dbReference type="EMBL" id="OAD52735.1"/>
    </source>
</evidence>
<proteinExistence type="predicted"/>
<dbReference type="InterPro" id="IPR023214">
    <property type="entry name" value="HAD_sf"/>
</dbReference>
<keyword evidence="2" id="KW-1185">Reference proteome</keyword>
<dbReference type="InterPro" id="IPR051828">
    <property type="entry name" value="HAD-like_hydrolase_domain"/>
</dbReference>
<dbReference type="Pfam" id="PF00702">
    <property type="entry name" value="Hydrolase"/>
    <property type="match status" value="1"/>
</dbReference>
<accession>A0A310SEL9</accession>
<organism evidence="1 2">
    <name type="scientific">Eufriesea mexicana</name>
    <dbReference type="NCBI Taxonomy" id="516756"/>
    <lineage>
        <taxon>Eukaryota</taxon>
        <taxon>Metazoa</taxon>
        <taxon>Ecdysozoa</taxon>
        <taxon>Arthropoda</taxon>
        <taxon>Hexapoda</taxon>
        <taxon>Insecta</taxon>
        <taxon>Pterygota</taxon>
        <taxon>Neoptera</taxon>
        <taxon>Endopterygota</taxon>
        <taxon>Hymenoptera</taxon>
        <taxon>Apocrita</taxon>
        <taxon>Aculeata</taxon>
        <taxon>Apoidea</taxon>
        <taxon>Anthophila</taxon>
        <taxon>Apidae</taxon>
        <taxon>Eufriesea</taxon>
    </lineage>
</organism>
<dbReference type="InterPro" id="IPR011949">
    <property type="entry name" value="HAD-SF_hydro_IA_REG-2-like"/>
</dbReference>
<dbReference type="Proteomes" id="UP000250275">
    <property type="component" value="Unassembled WGS sequence"/>
</dbReference>
<dbReference type="Gene3D" id="1.10.150.720">
    <property type="entry name" value="Haloacid dehalogenase-like hydrolase"/>
    <property type="match status" value="1"/>
</dbReference>
<dbReference type="SFLD" id="SFLDG01129">
    <property type="entry name" value="C1.5:_HAD__Beta-PGM__Phosphata"/>
    <property type="match status" value="1"/>
</dbReference>
<dbReference type="GO" id="GO:0005634">
    <property type="term" value="C:nucleus"/>
    <property type="evidence" value="ECO:0007669"/>
    <property type="project" value="TreeGrafter"/>
</dbReference>
<dbReference type="NCBIfam" id="TIGR02252">
    <property type="entry name" value="DREG-2"/>
    <property type="match status" value="1"/>
</dbReference>
<dbReference type="EMBL" id="KQ769940">
    <property type="protein sequence ID" value="OAD52735.1"/>
    <property type="molecule type" value="Genomic_DNA"/>
</dbReference>
<sequence length="252" mass="29437">MMKLLRPRLITFDVTGTLLMTKLEEHYVEIGSQHGLSVDPRKLARSFKNSFYRLSVEHPVYGKHTGIGWENWWRQIVHNVFKDQHNYISDATLDKVANSLIRCYGTSMCWHKYPGTIELLEYLQKKDLILGIISNFDERLVAILEDTRIRFYFSFVLTSYDFGVEKPNTLIFDEALRLTKERHSIDITPQQAIHIGDSVSNDYIGAKNANWNAILVQHDNDAINEKKVPTKDVFRNLRDLRLHLTNLLDRDM</sequence>
<dbReference type="PANTHER" id="PTHR46191:SF2">
    <property type="entry name" value="HALOACID DEHALOGENASE-LIKE HYDROLASE DOMAIN-CONTAINING PROTEIN 3"/>
    <property type="match status" value="1"/>
</dbReference>
<dbReference type="NCBIfam" id="TIGR01549">
    <property type="entry name" value="HAD-SF-IA-v1"/>
    <property type="match status" value="1"/>
</dbReference>
<dbReference type="InterPro" id="IPR044924">
    <property type="entry name" value="HAD-SF_hydro_IA_REG-2-like_cap"/>
</dbReference>
<dbReference type="SFLD" id="SFLDS00003">
    <property type="entry name" value="Haloacid_Dehalogenase"/>
    <property type="match status" value="1"/>
</dbReference>